<reference evidence="2 3" key="1">
    <citation type="submission" date="2020-02" db="EMBL/GenBank/DDBJ databases">
        <authorList>
            <person name="Khan S.A."/>
            <person name="Jeon C.O."/>
            <person name="Chun B.H."/>
        </authorList>
    </citation>
    <scope>NUCLEOTIDE SEQUENCE [LARGE SCALE GENOMIC DNA]</scope>
    <source>
        <strain evidence="2 3">H239</strain>
    </source>
</reference>
<protein>
    <submittedName>
        <fullName evidence="2">PRC-barrel domain containing protein</fullName>
    </submittedName>
</protein>
<keyword evidence="3" id="KW-1185">Reference proteome</keyword>
<dbReference type="Proteomes" id="UP000474802">
    <property type="component" value="Unassembled WGS sequence"/>
</dbReference>
<sequence length="190" mass="20799">MPKYTADAPLQPKGAHNRRLSLGLEPEALAAEAGVTTEQLRDYERTSPDHDYDIEVAQLVYSALDRLERVNPNLQTGRGDEGQPNAPVLKDHANHVRLKPSELSSKTLEGAPIYDAHNAEIGKVSHLHGSGPSAEVIVDVGGFLGLGAKPVAVSMAQLDFMRDENGHIHALSRFSKQDLEHMPEHSHHHH</sequence>
<dbReference type="EMBL" id="JAALFG010000005">
    <property type="protein sequence ID" value="NGP19202.1"/>
    <property type="molecule type" value="Genomic_DNA"/>
</dbReference>
<accession>A0A6M1SUZ4</accession>
<gene>
    <name evidence="2" type="ORF">G5575_17590</name>
</gene>
<reference evidence="2 3" key="2">
    <citation type="submission" date="2020-03" db="EMBL/GenBank/DDBJ databases">
        <title>Devosia chinhatensis sp. nov., isolated from a hexachlorocyclohexane (HCH) dump site in India.</title>
        <authorList>
            <person name="Kumar M."/>
            <person name="Lal R."/>
        </authorList>
    </citation>
    <scope>NUCLEOTIDE SEQUENCE [LARGE SCALE GENOMIC DNA]</scope>
    <source>
        <strain evidence="2 3">H239</strain>
    </source>
</reference>
<comment type="caution">
    <text evidence="2">The sequence shown here is derived from an EMBL/GenBank/DDBJ whole genome shotgun (WGS) entry which is preliminary data.</text>
</comment>
<dbReference type="SUPFAM" id="SSF50346">
    <property type="entry name" value="PRC-barrel domain"/>
    <property type="match status" value="1"/>
</dbReference>
<organism evidence="2 3">
    <name type="scientific">Devosia aurantiaca</name>
    <dbReference type="NCBI Taxonomy" id="2714858"/>
    <lineage>
        <taxon>Bacteria</taxon>
        <taxon>Pseudomonadati</taxon>
        <taxon>Pseudomonadota</taxon>
        <taxon>Alphaproteobacteria</taxon>
        <taxon>Hyphomicrobiales</taxon>
        <taxon>Devosiaceae</taxon>
        <taxon>Devosia</taxon>
    </lineage>
</organism>
<dbReference type="AlphaFoldDB" id="A0A6M1SUZ4"/>
<evidence type="ECO:0000313" key="3">
    <source>
        <dbReference type="Proteomes" id="UP000474802"/>
    </source>
</evidence>
<evidence type="ECO:0000259" key="1">
    <source>
        <dbReference type="Pfam" id="PF05239"/>
    </source>
</evidence>
<feature type="domain" description="PRC-barrel" evidence="1">
    <location>
        <begin position="102"/>
        <end position="168"/>
    </location>
</feature>
<dbReference type="Gene3D" id="2.30.30.240">
    <property type="entry name" value="PRC-barrel domain"/>
    <property type="match status" value="1"/>
</dbReference>
<proteinExistence type="predicted"/>
<dbReference type="Pfam" id="PF05239">
    <property type="entry name" value="PRC"/>
    <property type="match status" value="1"/>
</dbReference>
<name>A0A6M1SUZ4_9HYPH</name>
<dbReference type="InterPro" id="IPR011033">
    <property type="entry name" value="PRC_barrel-like_sf"/>
</dbReference>
<evidence type="ECO:0000313" key="2">
    <source>
        <dbReference type="EMBL" id="NGP19202.1"/>
    </source>
</evidence>
<dbReference type="InterPro" id="IPR027275">
    <property type="entry name" value="PRC-brl_dom"/>
</dbReference>